<evidence type="ECO:0000313" key="2">
    <source>
        <dbReference type="Proteomes" id="UP001610334"/>
    </source>
</evidence>
<organism evidence="1 2">
    <name type="scientific">Aspergillus granulosus</name>
    <dbReference type="NCBI Taxonomy" id="176169"/>
    <lineage>
        <taxon>Eukaryota</taxon>
        <taxon>Fungi</taxon>
        <taxon>Dikarya</taxon>
        <taxon>Ascomycota</taxon>
        <taxon>Pezizomycotina</taxon>
        <taxon>Eurotiomycetes</taxon>
        <taxon>Eurotiomycetidae</taxon>
        <taxon>Eurotiales</taxon>
        <taxon>Aspergillaceae</taxon>
        <taxon>Aspergillus</taxon>
        <taxon>Aspergillus subgen. Nidulantes</taxon>
    </lineage>
</organism>
<dbReference type="EMBL" id="JBFXLT010000010">
    <property type="protein sequence ID" value="KAL2819381.1"/>
    <property type="molecule type" value="Genomic_DNA"/>
</dbReference>
<gene>
    <name evidence="1" type="ORF">BJX63DRAFT_381888</name>
</gene>
<proteinExistence type="predicted"/>
<name>A0ABR4HV58_9EURO</name>
<dbReference type="Proteomes" id="UP001610334">
    <property type="component" value="Unassembled WGS sequence"/>
</dbReference>
<protein>
    <submittedName>
        <fullName evidence="1">Uncharacterized protein</fullName>
    </submittedName>
</protein>
<comment type="caution">
    <text evidence="1">The sequence shown here is derived from an EMBL/GenBank/DDBJ whole genome shotgun (WGS) entry which is preliminary data.</text>
</comment>
<reference evidence="1 2" key="1">
    <citation type="submission" date="2024-07" db="EMBL/GenBank/DDBJ databases">
        <title>Section-level genome sequencing and comparative genomics of Aspergillus sections Usti and Cavernicolus.</title>
        <authorList>
            <consortium name="Lawrence Berkeley National Laboratory"/>
            <person name="Nybo J.L."/>
            <person name="Vesth T.C."/>
            <person name="Theobald S."/>
            <person name="Frisvad J.C."/>
            <person name="Larsen T.O."/>
            <person name="Kjaerboelling I."/>
            <person name="Rothschild-Mancinelli K."/>
            <person name="Lyhne E.K."/>
            <person name="Kogle M.E."/>
            <person name="Barry K."/>
            <person name="Clum A."/>
            <person name="Na H."/>
            <person name="Ledsgaard L."/>
            <person name="Lin J."/>
            <person name="Lipzen A."/>
            <person name="Kuo A."/>
            <person name="Riley R."/>
            <person name="Mondo S."/>
            <person name="Labutti K."/>
            <person name="Haridas S."/>
            <person name="Pangalinan J."/>
            <person name="Salamov A.A."/>
            <person name="Simmons B.A."/>
            <person name="Magnuson J.K."/>
            <person name="Chen J."/>
            <person name="Drula E."/>
            <person name="Henrissat B."/>
            <person name="Wiebenga A."/>
            <person name="Lubbers R.J."/>
            <person name="Gomes A.C."/>
            <person name="Makela M.R."/>
            <person name="Stajich J."/>
            <person name="Grigoriev I.V."/>
            <person name="Mortensen U.H."/>
            <person name="De Vries R.P."/>
            <person name="Baker S.E."/>
            <person name="Andersen M.R."/>
        </authorList>
    </citation>
    <scope>NUCLEOTIDE SEQUENCE [LARGE SCALE GENOMIC DNA]</scope>
    <source>
        <strain evidence="1 2">CBS 588.65</strain>
    </source>
</reference>
<keyword evidence="2" id="KW-1185">Reference proteome</keyword>
<evidence type="ECO:0000313" key="1">
    <source>
        <dbReference type="EMBL" id="KAL2819381.1"/>
    </source>
</evidence>
<sequence>MLGQIDQLKARLRSVCLTVLSMVLLAYRPLHLFEMRHITNMARVPDIERAVALCGSFLTVRDKYVYLIHQSAKDHLDRLQATTAILQEHSAIHYKMYSQSLRALSENLRRNIYELSDPGISSSKIAALSPDPDPLFDLRYCCMYWLNHFLEMDPASAKEQEIHFFFKEHLLHWLESLSLMGEVRHGILTLKKLVHLQQIREIKRRSKLRSKLL</sequence>
<accession>A0ABR4HV58</accession>